<dbReference type="GO" id="GO:0050808">
    <property type="term" value="P:synapse organization"/>
    <property type="evidence" value="ECO:0007669"/>
    <property type="project" value="TreeGrafter"/>
</dbReference>
<dbReference type="Pfam" id="PF07679">
    <property type="entry name" value="I-set"/>
    <property type="match status" value="2"/>
</dbReference>
<dbReference type="InterPro" id="IPR007110">
    <property type="entry name" value="Ig-like_dom"/>
</dbReference>
<dbReference type="SUPFAM" id="SSF48726">
    <property type="entry name" value="Immunoglobulin"/>
    <property type="match status" value="3"/>
</dbReference>
<reference evidence="20 21" key="1">
    <citation type="submission" date="2020-06" db="EMBL/GenBank/DDBJ databases">
        <authorList>
            <person name="Li R."/>
            <person name="Bekaert M."/>
        </authorList>
    </citation>
    <scope>NUCLEOTIDE SEQUENCE [LARGE SCALE GENOMIC DNA]</scope>
    <source>
        <strain evidence="21">wild</strain>
    </source>
</reference>
<dbReference type="InterPro" id="IPR050958">
    <property type="entry name" value="Cell_Adh-Cytoskel_Orgn"/>
</dbReference>
<protein>
    <recommendedName>
        <fullName evidence="2">receptor protein-tyrosine kinase</fullName>
        <ecNumber evidence="2">2.7.10.1</ecNumber>
    </recommendedName>
</protein>
<evidence type="ECO:0000256" key="15">
    <source>
        <dbReference type="ARBA" id="ARBA00023170"/>
    </source>
</evidence>
<dbReference type="GO" id="GO:0007156">
    <property type="term" value="P:homophilic cell adhesion via plasma membrane adhesion molecules"/>
    <property type="evidence" value="ECO:0007669"/>
    <property type="project" value="TreeGrafter"/>
</dbReference>
<keyword evidence="9" id="KW-0418">Kinase</keyword>
<evidence type="ECO:0000256" key="9">
    <source>
        <dbReference type="ARBA" id="ARBA00022777"/>
    </source>
</evidence>
<gene>
    <name evidence="20" type="ORF">MCOR_41937</name>
</gene>
<feature type="region of interest" description="Disordered" evidence="18">
    <location>
        <begin position="1"/>
        <end position="61"/>
    </location>
</feature>
<dbReference type="GO" id="GO:0030424">
    <property type="term" value="C:axon"/>
    <property type="evidence" value="ECO:0007669"/>
    <property type="project" value="TreeGrafter"/>
</dbReference>
<dbReference type="InterPro" id="IPR003599">
    <property type="entry name" value="Ig_sub"/>
</dbReference>
<evidence type="ECO:0000256" key="11">
    <source>
        <dbReference type="ARBA" id="ARBA00022989"/>
    </source>
</evidence>
<evidence type="ECO:0000256" key="8">
    <source>
        <dbReference type="ARBA" id="ARBA00022741"/>
    </source>
</evidence>
<evidence type="ECO:0000256" key="17">
    <source>
        <dbReference type="ARBA" id="ARBA00023319"/>
    </source>
</evidence>
<evidence type="ECO:0000256" key="2">
    <source>
        <dbReference type="ARBA" id="ARBA00011902"/>
    </source>
</evidence>
<evidence type="ECO:0000256" key="13">
    <source>
        <dbReference type="ARBA" id="ARBA00023137"/>
    </source>
</evidence>
<dbReference type="PROSITE" id="PS50835">
    <property type="entry name" value="IG_LIKE"/>
    <property type="match status" value="3"/>
</dbReference>
<evidence type="ECO:0000256" key="1">
    <source>
        <dbReference type="ARBA" id="ARBA00004167"/>
    </source>
</evidence>
<evidence type="ECO:0000256" key="14">
    <source>
        <dbReference type="ARBA" id="ARBA00023157"/>
    </source>
</evidence>
<organism evidence="20 21">
    <name type="scientific">Mytilus coruscus</name>
    <name type="common">Sea mussel</name>
    <dbReference type="NCBI Taxonomy" id="42192"/>
    <lineage>
        <taxon>Eukaryota</taxon>
        <taxon>Metazoa</taxon>
        <taxon>Spiralia</taxon>
        <taxon>Lophotrochozoa</taxon>
        <taxon>Mollusca</taxon>
        <taxon>Bivalvia</taxon>
        <taxon>Autobranchia</taxon>
        <taxon>Pteriomorphia</taxon>
        <taxon>Mytilida</taxon>
        <taxon>Mytiloidea</taxon>
        <taxon>Mytilidae</taxon>
        <taxon>Mytilinae</taxon>
        <taxon>Mytilus</taxon>
    </lineage>
</organism>
<evidence type="ECO:0000256" key="4">
    <source>
        <dbReference type="ARBA" id="ARBA00022679"/>
    </source>
</evidence>
<accession>A0A6J8DKD0</accession>
<evidence type="ECO:0000256" key="12">
    <source>
        <dbReference type="ARBA" id="ARBA00023136"/>
    </source>
</evidence>
<dbReference type="GO" id="GO:0043025">
    <property type="term" value="C:neuronal cell body"/>
    <property type="evidence" value="ECO:0007669"/>
    <property type="project" value="TreeGrafter"/>
</dbReference>
<evidence type="ECO:0000313" key="20">
    <source>
        <dbReference type="EMBL" id="CAC5408556.1"/>
    </source>
</evidence>
<sequence length="412" mass="47031">MGKRDKKDKEERKAKKKQKVEIEAEEYDDFEEESSQDVKSDSSPSWKPKSRPAQGDHIVTKNEGNDFKLTCGVNGNPKPSIVWYKDGRVFDDKKRLKTKLHRYSLIMKDAQVDDTGDYQCTVTNVHGSLNFTFYVRVIKLAWPLQVEKPQNQTVNEGDDAIFTCRALNDPEATINWVKRIQTGLHTSIGKISDIIENKEILVLRSVNMSDAGHYVCFVGNLYGLKHVDVWLTVIPTTTPTTTTTTKEEDNNIKLTWPLEVEEPQNQTVNEGDDAIFTCRPLNDPEATIKWVKRIQTGLQTSIGKTADVSYLTILQLQFKLYWLMVTYRDFGDEQLRQRYRFGRETIEFLVNELKGDLETSSTKKTALTVEQQVMIALRFYGSGSQMQVVGDIMGFDKSTVPSIISVVTDAYR</sequence>
<dbReference type="SMART" id="SM00408">
    <property type="entry name" value="IGc2"/>
    <property type="match status" value="3"/>
</dbReference>
<evidence type="ECO:0000256" key="7">
    <source>
        <dbReference type="ARBA" id="ARBA00022737"/>
    </source>
</evidence>
<keyword evidence="6" id="KW-0732">Signal</keyword>
<dbReference type="GO" id="GO:0008046">
    <property type="term" value="F:axon guidance receptor activity"/>
    <property type="evidence" value="ECO:0007669"/>
    <property type="project" value="TreeGrafter"/>
</dbReference>
<keyword evidence="4 20" id="KW-0808">Transferase</keyword>
<dbReference type="InterPro" id="IPR013098">
    <property type="entry name" value="Ig_I-set"/>
</dbReference>
<dbReference type="FunFam" id="2.60.40.10:FF:000016">
    <property type="entry name" value="Fibroblast growth factor receptor"/>
    <property type="match status" value="1"/>
</dbReference>
<dbReference type="EC" id="2.7.10.1" evidence="2"/>
<keyword evidence="5" id="KW-0812">Transmembrane</keyword>
<dbReference type="SMART" id="SM00409">
    <property type="entry name" value="IG"/>
    <property type="match status" value="3"/>
</dbReference>
<evidence type="ECO:0000256" key="16">
    <source>
        <dbReference type="ARBA" id="ARBA00023180"/>
    </source>
</evidence>
<keyword evidence="12" id="KW-0472">Membrane</keyword>
<feature type="domain" description="Ig-like" evidence="19">
    <location>
        <begin position="48"/>
        <end position="132"/>
    </location>
</feature>
<keyword evidence="7" id="KW-0677">Repeat</keyword>
<keyword evidence="13" id="KW-0829">Tyrosine-protein kinase</keyword>
<dbReference type="Proteomes" id="UP000507470">
    <property type="component" value="Unassembled WGS sequence"/>
</dbReference>
<dbReference type="InterPro" id="IPR003598">
    <property type="entry name" value="Ig_sub2"/>
</dbReference>
<evidence type="ECO:0000256" key="18">
    <source>
        <dbReference type="SAM" id="MobiDB-lite"/>
    </source>
</evidence>
<dbReference type="Gene3D" id="2.60.40.10">
    <property type="entry name" value="Immunoglobulins"/>
    <property type="match status" value="3"/>
</dbReference>
<dbReference type="GO" id="GO:0004714">
    <property type="term" value="F:transmembrane receptor protein tyrosine kinase activity"/>
    <property type="evidence" value="ECO:0007669"/>
    <property type="project" value="UniProtKB-EC"/>
</dbReference>
<dbReference type="PANTHER" id="PTHR45080">
    <property type="entry name" value="CONTACTIN 5"/>
    <property type="match status" value="1"/>
</dbReference>
<dbReference type="InterPro" id="IPR036179">
    <property type="entry name" value="Ig-like_dom_sf"/>
</dbReference>
<keyword evidence="16" id="KW-0325">Glycoprotein</keyword>
<dbReference type="InterPro" id="IPR013783">
    <property type="entry name" value="Ig-like_fold"/>
</dbReference>
<evidence type="ECO:0000259" key="19">
    <source>
        <dbReference type="PROSITE" id="PS50835"/>
    </source>
</evidence>
<evidence type="ECO:0000313" key="21">
    <source>
        <dbReference type="Proteomes" id="UP000507470"/>
    </source>
</evidence>
<keyword evidence="8" id="KW-0547">Nucleotide-binding</keyword>
<evidence type="ECO:0000256" key="6">
    <source>
        <dbReference type="ARBA" id="ARBA00022729"/>
    </source>
</evidence>
<dbReference type="OrthoDB" id="6118127at2759"/>
<dbReference type="EMBL" id="CACVKT020007564">
    <property type="protein sequence ID" value="CAC5408556.1"/>
    <property type="molecule type" value="Genomic_DNA"/>
</dbReference>
<comment type="subcellular location">
    <subcellularLocation>
        <location evidence="1">Membrane</location>
        <topology evidence="1">Single-pass membrane protein</topology>
    </subcellularLocation>
</comment>
<feature type="domain" description="Ig-like" evidence="19">
    <location>
        <begin position="143"/>
        <end position="220"/>
    </location>
</feature>
<keyword evidence="3" id="KW-0597">Phosphoprotein</keyword>
<evidence type="ECO:0000256" key="3">
    <source>
        <dbReference type="ARBA" id="ARBA00022553"/>
    </source>
</evidence>
<keyword evidence="10" id="KW-0067">ATP-binding</keyword>
<keyword evidence="11" id="KW-1133">Transmembrane helix</keyword>
<feature type="compositionally biased region" description="Basic and acidic residues" evidence="18">
    <location>
        <begin position="1"/>
        <end position="13"/>
    </location>
</feature>
<keyword evidence="17" id="KW-0393">Immunoglobulin domain</keyword>
<evidence type="ECO:0000256" key="5">
    <source>
        <dbReference type="ARBA" id="ARBA00022692"/>
    </source>
</evidence>
<dbReference type="GO" id="GO:0005886">
    <property type="term" value="C:plasma membrane"/>
    <property type="evidence" value="ECO:0007669"/>
    <property type="project" value="TreeGrafter"/>
</dbReference>
<name>A0A6J8DKD0_MYTCO</name>
<keyword evidence="15" id="KW-0675">Receptor</keyword>
<dbReference type="PANTHER" id="PTHR45080:SF8">
    <property type="entry name" value="IG-LIKE DOMAIN-CONTAINING PROTEIN"/>
    <property type="match status" value="1"/>
</dbReference>
<dbReference type="GO" id="GO:0005524">
    <property type="term" value="F:ATP binding"/>
    <property type="evidence" value="ECO:0007669"/>
    <property type="project" value="UniProtKB-KW"/>
</dbReference>
<keyword evidence="21" id="KW-1185">Reference proteome</keyword>
<evidence type="ECO:0000256" key="10">
    <source>
        <dbReference type="ARBA" id="ARBA00022840"/>
    </source>
</evidence>
<feature type="compositionally biased region" description="Acidic residues" evidence="18">
    <location>
        <begin position="23"/>
        <end position="35"/>
    </location>
</feature>
<keyword evidence="14" id="KW-1015">Disulfide bond</keyword>
<dbReference type="FunFam" id="2.60.40.10:FF:000020">
    <property type="entry name" value="Fibroblast growth factor receptor"/>
    <property type="match status" value="1"/>
</dbReference>
<feature type="domain" description="Ig-like" evidence="19">
    <location>
        <begin position="257"/>
        <end position="292"/>
    </location>
</feature>
<proteinExistence type="predicted"/>
<dbReference type="AlphaFoldDB" id="A0A6J8DKD0"/>